<evidence type="ECO:0000313" key="2">
    <source>
        <dbReference type="Proteomes" id="UP001065593"/>
    </source>
</evidence>
<dbReference type="EMBL" id="BRZA01000004">
    <property type="protein sequence ID" value="GLC89801.1"/>
    <property type="molecule type" value="Genomic_DNA"/>
</dbReference>
<accession>A0ABQ5NN54</accession>
<keyword evidence="2" id="KW-1185">Reference proteome</keyword>
<comment type="caution">
    <text evidence="1">The sequence shown here is derived from an EMBL/GenBank/DDBJ whole genome shotgun (WGS) entry which is preliminary data.</text>
</comment>
<organism evidence="1 2">
    <name type="scientific">Lysinibacillus piscis</name>
    <dbReference type="NCBI Taxonomy" id="2518931"/>
    <lineage>
        <taxon>Bacteria</taxon>
        <taxon>Bacillati</taxon>
        <taxon>Bacillota</taxon>
        <taxon>Bacilli</taxon>
        <taxon>Bacillales</taxon>
        <taxon>Bacillaceae</taxon>
        <taxon>Lysinibacillus</taxon>
    </lineage>
</organism>
<sequence length="325" mass="37892">MTSSTVSFSQKRHDYIKDWPNIQPFQAENEYKNRIDNFKKSGKELFLPHPISYSSENYHNIAVSFIIDSLDVMHKHPNFAFDFIFRAFDQYAGNLFNETTLKGKLEKSIDEWTEIINQNDNSKGLIEKLLKNIPQITCQYLYSRIFKEYDGSKPAEENEGLLLKRLLKVEKENGKLIVNDEKMKRIVELSFRKFGFNEMDYANSIRKGSRFFFVYFNSDSVNLSISSDSNEDIPIKLEDKLHLLVNGILFTMRNDRAHGASSSSFKSSKASLRTYAHNHFCFISIYFLLHLLMIDTTSSEMDTLIEVMNRNVDSYAEFYKEILGV</sequence>
<dbReference type="Proteomes" id="UP001065593">
    <property type="component" value="Unassembled WGS sequence"/>
</dbReference>
<dbReference type="RefSeq" id="WP_264989674.1">
    <property type="nucleotide sequence ID" value="NZ_BRZA01000004.1"/>
</dbReference>
<name>A0ABQ5NN54_9BACI</name>
<reference evidence="1" key="1">
    <citation type="submission" date="2022-08" db="EMBL/GenBank/DDBJ databases">
        <title>Draft genome sequence of Lysinibacillus sp. strain KH24.</title>
        <authorList>
            <person name="Kanbe H."/>
            <person name="Itoh H."/>
        </authorList>
    </citation>
    <scope>NUCLEOTIDE SEQUENCE</scope>
    <source>
        <strain evidence="1">KH24</strain>
    </source>
</reference>
<proteinExistence type="predicted"/>
<protein>
    <submittedName>
        <fullName evidence="1">Uncharacterized protein</fullName>
    </submittedName>
</protein>
<evidence type="ECO:0000313" key="1">
    <source>
        <dbReference type="EMBL" id="GLC89801.1"/>
    </source>
</evidence>
<gene>
    <name evidence="1" type="ORF">LYSBPC_29280</name>
</gene>